<dbReference type="Proteomes" id="UP000198988">
    <property type="component" value="Unassembled WGS sequence"/>
</dbReference>
<reference evidence="2" key="1">
    <citation type="submission" date="2016-06" db="EMBL/GenBank/DDBJ databases">
        <authorList>
            <person name="Petersen J."/>
            <person name="Sayavedra L."/>
        </authorList>
    </citation>
    <scope>NUCLEOTIDE SEQUENCE [LARGE SCALE GENOMIC DNA]</scope>
    <source>
        <strain evidence="2">BazSymA</strain>
    </source>
</reference>
<evidence type="ECO:0000313" key="1">
    <source>
        <dbReference type="EMBL" id="SEH94700.1"/>
    </source>
</evidence>
<protein>
    <submittedName>
        <fullName evidence="1">Uncharacterized protein</fullName>
    </submittedName>
</protein>
<dbReference type="AlphaFoldDB" id="A0A1H6MAR5"/>
<sequence length="55" mass="5967">MPVKSLPIKLMLSGLNKGNKGYIPMVGHIAQTGQIVATDFKASNVIKHTQFQTTI</sequence>
<evidence type="ECO:0000313" key="2">
    <source>
        <dbReference type="Proteomes" id="UP000198988"/>
    </source>
</evidence>
<organism evidence="1 2">
    <name type="scientific">Bathymodiolus azoricus thioautotrophic gill symbiont</name>
    <dbReference type="NCBI Taxonomy" id="235205"/>
    <lineage>
        <taxon>Bacteria</taxon>
        <taxon>Pseudomonadati</taxon>
        <taxon>Pseudomonadota</taxon>
        <taxon>Gammaproteobacteria</taxon>
        <taxon>sulfur-oxidizing symbionts</taxon>
    </lineage>
</organism>
<proteinExistence type="predicted"/>
<accession>A0A1H6MAR5</accession>
<gene>
    <name evidence="1" type="ORF">BAZSYMA_ACONTIG220233_0</name>
</gene>
<name>A0A1H6MAR5_9GAMM</name>
<dbReference type="EMBL" id="CDSC02000352">
    <property type="protein sequence ID" value="SEH94700.1"/>
    <property type="molecule type" value="Genomic_DNA"/>
</dbReference>